<accession>M0NF00</accession>
<dbReference type="EMBL" id="AOMF01000035">
    <property type="protein sequence ID" value="EMA56527.1"/>
    <property type="molecule type" value="Genomic_DNA"/>
</dbReference>
<dbReference type="PATRIC" id="fig|1227457.3.peg.340"/>
<dbReference type="STRING" id="1227457.C451_01928"/>
<comment type="caution">
    <text evidence="2">The sequence shown here is derived from an EMBL/GenBank/DDBJ whole genome shotgun (WGS) entry which is preliminary data.</text>
</comment>
<organism evidence="2 3">
    <name type="scientific">Halococcus thailandensis JCM 13552</name>
    <dbReference type="NCBI Taxonomy" id="1227457"/>
    <lineage>
        <taxon>Archaea</taxon>
        <taxon>Methanobacteriati</taxon>
        <taxon>Methanobacteriota</taxon>
        <taxon>Stenosarchaea group</taxon>
        <taxon>Halobacteria</taxon>
        <taxon>Halobacteriales</taxon>
        <taxon>Halococcaceae</taxon>
        <taxon>Halococcus</taxon>
    </lineage>
</organism>
<dbReference type="Proteomes" id="UP000011680">
    <property type="component" value="Unassembled WGS sequence"/>
</dbReference>
<proteinExistence type="predicted"/>
<dbReference type="RefSeq" id="WP_007737030.1">
    <property type="nucleotide sequence ID" value="NZ_AOMF01000035.1"/>
</dbReference>
<name>M0NF00_9EURY</name>
<dbReference type="AlphaFoldDB" id="M0NF00"/>
<reference evidence="2 3" key="1">
    <citation type="journal article" date="2014" name="PLoS Genet.">
        <title>Phylogenetically driven sequencing of extremely halophilic archaea reveals strategies for static and dynamic osmo-response.</title>
        <authorList>
            <person name="Becker E.A."/>
            <person name="Seitzer P.M."/>
            <person name="Tritt A."/>
            <person name="Larsen D."/>
            <person name="Krusor M."/>
            <person name="Yao A.I."/>
            <person name="Wu D."/>
            <person name="Madern D."/>
            <person name="Eisen J.A."/>
            <person name="Darling A.E."/>
            <person name="Facciotti M.T."/>
        </authorList>
    </citation>
    <scope>NUCLEOTIDE SEQUENCE [LARGE SCALE GENOMIC DNA]</scope>
    <source>
        <strain evidence="2 3">JCM 13552</strain>
    </source>
</reference>
<keyword evidence="3" id="KW-1185">Reference proteome</keyword>
<evidence type="ECO:0000256" key="1">
    <source>
        <dbReference type="SAM" id="MobiDB-lite"/>
    </source>
</evidence>
<evidence type="ECO:0000313" key="2">
    <source>
        <dbReference type="EMBL" id="EMA56527.1"/>
    </source>
</evidence>
<dbReference type="OrthoDB" id="215282at2157"/>
<gene>
    <name evidence="2" type="ORF">C451_01928</name>
</gene>
<protein>
    <submittedName>
        <fullName evidence="2">Uncharacterized protein</fullName>
    </submittedName>
</protein>
<evidence type="ECO:0000313" key="3">
    <source>
        <dbReference type="Proteomes" id="UP000011680"/>
    </source>
</evidence>
<feature type="region of interest" description="Disordered" evidence="1">
    <location>
        <begin position="1"/>
        <end position="29"/>
    </location>
</feature>
<sequence length="176" mass="19001">MTANAISGQEPDESAADQQPTSEADAKSHEIVHSAGDWMLLVTAEGYVEAREDKGPYEGARYCTTRSTVWAPRGADYRYGQSIEDVLARYAHETRFERDADEHGAALRDGIISALQSVATEAACGRSECDGCVPYVRHVNAPTGPKTAIVCGDHATDGRYVTNHPLGNGSEQEDSR</sequence>